<dbReference type="Gene3D" id="2.30.130.60">
    <property type="match status" value="1"/>
</dbReference>
<evidence type="ECO:0000256" key="3">
    <source>
        <dbReference type="ARBA" id="ARBA00022603"/>
    </source>
</evidence>
<keyword evidence="3 7" id="KW-0489">Methyltransferase</keyword>
<dbReference type="PROSITE" id="PS01153">
    <property type="entry name" value="NOL1_NOP2_SUN"/>
    <property type="match status" value="1"/>
</dbReference>
<comment type="similarity">
    <text evidence="1 7">Belongs to the class I-like SAM-binding methyltransferase superfamily. RsmB/NOP family.</text>
</comment>
<keyword evidence="4 7" id="KW-0808">Transferase</keyword>
<feature type="binding site" evidence="7">
    <location>
        <position position="172"/>
    </location>
    <ligand>
        <name>S-adenosyl-L-methionine</name>
        <dbReference type="ChEBI" id="CHEBI:59789"/>
    </ligand>
</feature>
<name>A0A1S6QKD5_9LACO</name>
<evidence type="ECO:0000256" key="7">
    <source>
        <dbReference type="PROSITE-ProRule" id="PRU01023"/>
    </source>
</evidence>
<evidence type="ECO:0000256" key="5">
    <source>
        <dbReference type="ARBA" id="ARBA00022691"/>
    </source>
</evidence>
<dbReference type="PRINTS" id="PR02008">
    <property type="entry name" value="RCMTFAMILY"/>
</dbReference>
<dbReference type="InterPro" id="IPR027391">
    <property type="entry name" value="Nol1_Nop2_Fmu_2"/>
</dbReference>
<evidence type="ECO:0000256" key="6">
    <source>
        <dbReference type="ARBA" id="ARBA00022884"/>
    </source>
</evidence>
<dbReference type="InterPro" id="IPR031341">
    <property type="entry name" value="Methyltr_RsmF_N"/>
</dbReference>
<keyword evidence="10" id="KW-1185">Reference proteome</keyword>
<dbReference type="Pfam" id="PF17125">
    <property type="entry name" value="Methyltr_RsmF_N"/>
    <property type="match status" value="1"/>
</dbReference>
<keyword evidence="5 7" id="KW-0949">S-adenosyl-L-methionine</keyword>
<evidence type="ECO:0000256" key="1">
    <source>
        <dbReference type="ARBA" id="ARBA00007494"/>
    </source>
</evidence>
<dbReference type="PANTHER" id="PTHR22807:SF30">
    <property type="entry name" value="28S RRNA (CYTOSINE(4447)-C(5))-METHYLTRANSFERASE-RELATED"/>
    <property type="match status" value="1"/>
</dbReference>
<dbReference type="InterPro" id="IPR001678">
    <property type="entry name" value="MeTrfase_RsmB-F_NOP2_dom"/>
</dbReference>
<dbReference type="GO" id="GO:0003723">
    <property type="term" value="F:RNA binding"/>
    <property type="evidence" value="ECO:0007669"/>
    <property type="project" value="UniProtKB-UniRule"/>
</dbReference>
<dbReference type="CDD" id="cd21147">
    <property type="entry name" value="RsmF_methylt_CTD1"/>
    <property type="match status" value="1"/>
</dbReference>
<dbReference type="AlphaFoldDB" id="A0A1S6QKD5"/>
<dbReference type="InterPro" id="IPR031340">
    <property type="entry name" value="RsmF_methylt_CI"/>
</dbReference>
<dbReference type="SUPFAM" id="SSF53335">
    <property type="entry name" value="S-adenosyl-L-methionine-dependent methyltransferases"/>
    <property type="match status" value="1"/>
</dbReference>
<keyword evidence="6 7" id="KW-0694">RNA-binding</keyword>
<dbReference type="GO" id="GO:0001510">
    <property type="term" value="P:RNA methylation"/>
    <property type="evidence" value="ECO:0007669"/>
    <property type="project" value="InterPro"/>
</dbReference>
<evidence type="ECO:0000313" key="9">
    <source>
        <dbReference type="EMBL" id="AQW22075.1"/>
    </source>
</evidence>
<protein>
    <submittedName>
        <fullName evidence="9">RNA methyltransferase</fullName>
    </submittedName>
</protein>
<evidence type="ECO:0000256" key="2">
    <source>
        <dbReference type="ARBA" id="ARBA00022490"/>
    </source>
</evidence>
<dbReference type="InterPro" id="IPR023267">
    <property type="entry name" value="RCMT"/>
</dbReference>
<dbReference type="InterPro" id="IPR049560">
    <property type="entry name" value="MeTrfase_RsmB-F_NOP2_cat"/>
</dbReference>
<evidence type="ECO:0000259" key="8">
    <source>
        <dbReference type="PROSITE" id="PS51686"/>
    </source>
</evidence>
<dbReference type="Gene3D" id="3.40.50.150">
    <property type="entry name" value="Vaccinia Virus protein VP39"/>
    <property type="match status" value="1"/>
</dbReference>
<gene>
    <name evidence="9" type="ORF">PL11_009160</name>
</gene>
<feature type="binding site" evidence="7">
    <location>
        <begin position="103"/>
        <end position="109"/>
    </location>
    <ligand>
        <name>S-adenosyl-L-methionine</name>
        <dbReference type="ChEBI" id="CHEBI:59789"/>
    </ligand>
</feature>
<dbReference type="RefSeq" id="WP_035167137.1">
    <property type="nucleotide sequence ID" value="NZ_CP018906.1"/>
</dbReference>
<evidence type="ECO:0000256" key="4">
    <source>
        <dbReference type="ARBA" id="ARBA00022679"/>
    </source>
</evidence>
<dbReference type="PROSITE" id="PS51686">
    <property type="entry name" value="SAM_MT_RSMB_NOP"/>
    <property type="match status" value="1"/>
</dbReference>
<proteinExistence type="inferred from homology"/>
<dbReference type="Proteomes" id="UP000030361">
    <property type="component" value="Chromosome"/>
</dbReference>
<dbReference type="Pfam" id="PF13636">
    <property type="entry name" value="Methyltranf_PUA"/>
    <property type="match status" value="1"/>
</dbReference>
<evidence type="ECO:0000313" key="10">
    <source>
        <dbReference type="Proteomes" id="UP000030361"/>
    </source>
</evidence>
<dbReference type="InterPro" id="IPR029063">
    <property type="entry name" value="SAM-dependent_MTases_sf"/>
</dbReference>
<dbReference type="eggNOG" id="COG0144">
    <property type="taxonomic scope" value="Bacteria"/>
</dbReference>
<dbReference type="Pfam" id="PF17126">
    <property type="entry name" value="RsmF_methylt_CI"/>
    <property type="match status" value="1"/>
</dbReference>
<feature type="domain" description="SAM-dependent MTase RsmB/NOP-type" evidence="8">
    <location>
        <begin position="1"/>
        <end position="294"/>
    </location>
</feature>
<dbReference type="CDD" id="cd02440">
    <property type="entry name" value="AdoMet_MTases"/>
    <property type="match status" value="1"/>
</dbReference>
<feature type="binding site" evidence="7">
    <location>
        <position position="127"/>
    </location>
    <ligand>
        <name>S-adenosyl-L-methionine</name>
        <dbReference type="ChEBI" id="CHEBI:59789"/>
    </ligand>
</feature>
<sequence length="452" mass="50925">MELPTDFKQKYTDLLGETEAKEFFAGFEKEPNHGYRVNPLKRGYTAKLPIGTKADHCEFGYFGKVDGKSLTHQSGLVYSQEPSAMYVGEVAHPKPGERVLDLCAAPGGKTTHLGSFMENQGLLVANEIDSKRAGVLAENIERFSIRNAVITNTNPEKIASAFPEYFDKVLVDAPCSGEGMFRKDPAAMDYWSLDYPGQCATRQREILTEAVKTIKPGGELIYSTCTFAPEEDEQIISWLVENYDFTIKPIKKFAGMDDGRPEWGNGNSDLSNCVRLFPFHFNGEGHFIAKLVKGNGKVSSKIKPFWKNKNLQRPNKDQTDYFKKFLQENQIDADFKDLVVYKDSLFSSNYDLPDLSKVKIVKIGFPLGEFKKGRFEPSFALGLALTENENKHQLNIDDDQWRKYVHGDTFTITESNPKGWYQLVCEGLPVGFGKLVGTTVKNFFPKGLRYQA</sequence>
<dbReference type="EMBL" id="CP018906">
    <property type="protein sequence ID" value="AQW22075.1"/>
    <property type="molecule type" value="Genomic_DNA"/>
</dbReference>
<dbReference type="eggNOG" id="COG3270">
    <property type="taxonomic scope" value="Bacteria"/>
</dbReference>
<reference evidence="9 10" key="1">
    <citation type="journal article" date="2015" name="Genome Announc.">
        <title>Genome Sequence of Lactobacillus curieae CCTCC M 2011381T, a Novel Producer of Gamma-aminobutyric Acid.</title>
        <authorList>
            <person name="Wang Y."/>
            <person name="Wang Y."/>
            <person name="Lang C."/>
            <person name="Wei D."/>
            <person name="Xu P."/>
            <person name="Xie J."/>
        </authorList>
    </citation>
    <scope>NUCLEOTIDE SEQUENCE [LARGE SCALE GENOMIC DNA]</scope>
    <source>
        <strain evidence="9 10">CCTCC M 2011381</strain>
    </source>
</reference>
<feature type="active site" description="Nucleophile" evidence="7">
    <location>
        <position position="225"/>
    </location>
</feature>
<dbReference type="Gene3D" id="3.30.70.1170">
    <property type="entry name" value="Sun protein, domain 3"/>
    <property type="match status" value="1"/>
</dbReference>
<dbReference type="KEGG" id="lcu:PL11_009160"/>
<dbReference type="PANTHER" id="PTHR22807">
    <property type="entry name" value="NOP2 YEAST -RELATED NOL1/NOP2/FMU SUN DOMAIN-CONTAINING"/>
    <property type="match status" value="1"/>
</dbReference>
<dbReference type="InterPro" id="IPR018314">
    <property type="entry name" value="RsmB/NOL1/NOP2-like_CS"/>
</dbReference>
<dbReference type="Pfam" id="PF01189">
    <property type="entry name" value="Methyltr_RsmB-F"/>
    <property type="match status" value="1"/>
</dbReference>
<keyword evidence="2" id="KW-0963">Cytoplasm</keyword>
<comment type="caution">
    <text evidence="7">Lacks conserved residue(s) required for the propagation of feature annotation.</text>
</comment>
<dbReference type="GO" id="GO:0008173">
    <property type="term" value="F:RNA methyltransferase activity"/>
    <property type="evidence" value="ECO:0007669"/>
    <property type="project" value="InterPro"/>
</dbReference>
<accession>A0A1S6QKD5</accession>
<organism evidence="9 10">
    <name type="scientific">Lentilactobacillus curieae</name>
    <dbReference type="NCBI Taxonomy" id="1138822"/>
    <lineage>
        <taxon>Bacteria</taxon>
        <taxon>Bacillati</taxon>
        <taxon>Bacillota</taxon>
        <taxon>Bacilli</taxon>
        <taxon>Lactobacillales</taxon>
        <taxon>Lactobacillaceae</taxon>
        <taxon>Lentilactobacillus</taxon>
    </lineage>
</organism>
<dbReference type="OrthoDB" id="9810297at2"/>